<dbReference type="SUPFAM" id="SSF55729">
    <property type="entry name" value="Acyl-CoA N-acyltransferases (Nat)"/>
    <property type="match status" value="1"/>
</dbReference>
<dbReference type="InterPro" id="IPR016181">
    <property type="entry name" value="Acyl_CoA_acyltransferase"/>
</dbReference>
<dbReference type="PROSITE" id="PS51186">
    <property type="entry name" value="GNAT"/>
    <property type="match status" value="1"/>
</dbReference>
<sequence>MAWLKLTPQNSEKIKQFESELEEHLLSSLRAENTQAQNGPINLAVRDTNGELIAGLTGSTSYGWLHVHMMWVAEVHRRQGYARQLLNEAFALARDRGCHSAWLDTSSPSAHVAWTKMGFCDFGCLANAPDQHPKGHQRWFMQRSLPLEPL</sequence>
<dbReference type="PANTHER" id="PTHR43420">
    <property type="entry name" value="ACETYLTRANSFERASE"/>
    <property type="match status" value="1"/>
</dbReference>
<dbReference type="PANTHER" id="PTHR43420:SF12">
    <property type="entry name" value="N-ACETYLTRANSFERASE DOMAIN-CONTAINING PROTEIN"/>
    <property type="match status" value="1"/>
</dbReference>
<dbReference type="Gene3D" id="3.40.630.30">
    <property type="match status" value="1"/>
</dbReference>
<keyword evidence="2" id="KW-0012">Acyltransferase</keyword>
<dbReference type="RefSeq" id="WP_271431664.1">
    <property type="nucleotide sequence ID" value="NZ_JAQIOY010000002.1"/>
</dbReference>
<dbReference type="InterPro" id="IPR000182">
    <property type="entry name" value="GNAT_dom"/>
</dbReference>
<dbReference type="EMBL" id="JAQIOY010000002">
    <property type="protein sequence ID" value="MDA7424303.1"/>
    <property type="molecule type" value="Genomic_DNA"/>
</dbReference>
<dbReference type="CDD" id="cd04301">
    <property type="entry name" value="NAT_SF"/>
    <property type="match status" value="1"/>
</dbReference>
<evidence type="ECO:0000313" key="5">
    <source>
        <dbReference type="Proteomes" id="UP001210720"/>
    </source>
</evidence>
<dbReference type="Proteomes" id="UP001210720">
    <property type="component" value="Unassembled WGS sequence"/>
</dbReference>
<dbReference type="Pfam" id="PF00583">
    <property type="entry name" value="Acetyltransf_1"/>
    <property type="match status" value="1"/>
</dbReference>
<reference evidence="4 5" key="1">
    <citation type="submission" date="2023-01" db="EMBL/GenBank/DDBJ databases">
        <title>Thalassococcus onchidii sp. nov., isolated from a marine invertebrate from the South China Sea.</title>
        <authorList>
            <person name="Xu S."/>
            <person name="Liu Z."/>
            <person name="Xu Y."/>
        </authorList>
    </citation>
    <scope>NUCLEOTIDE SEQUENCE [LARGE SCALE GENOMIC DNA]</scope>
    <source>
        <strain evidence="4 5">KCTC 32084</strain>
    </source>
</reference>
<evidence type="ECO:0000256" key="2">
    <source>
        <dbReference type="ARBA" id="ARBA00023315"/>
    </source>
</evidence>
<evidence type="ECO:0000259" key="3">
    <source>
        <dbReference type="PROSITE" id="PS51186"/>
    </source>
</evidence>
<dbReference type="InterPro" id="IPR050680">
    <property type="entry name" value="YpeA/RimI_acetyltransf"/>
</dbReference>
<keyword evidence="5" id="KW-1185">Reference proteome</keyword>
<feature type="domain" description="N-acetyltransferase" evidence="3">
    <location>
        <begin position="1"/>
        <end position="146"/>
    </location>
</feature>
<evidence type="ECO:0000313" key="4">
    <source>
        <dbReference type="EMBL" id="MDA7424303.1"/>
    </source>
</evidence>
<comment type="caution">
    <text evidence="4">The sequence shown here is derived from an EMBL/GenBank/DDBJ whole genome shotgun (WGS) entry which is preliminary data.</text>
</comment>
<evidence type="ECO:0000256" key="1">
    <source>
        <dbReference type="ARBA" id="ARBA00022679"/>
    </source>
</evidence>
<protein>
    <submittedName>
        <fullName evidence="4">GNAT family N-acetyltransferase</fullName>
    </submittedName>
</protein>
<organism evidence="4 5">
    <name type="scientific">Thalassococcus lentus</name>
    <dbReference type="NCBI Taxonomy" id="1210524"/>
    <lineage>
        <taxon>Bacteria</taxon>
        <taxon>Pseudomonadati</taxon>
        <taxon>Pseudomonadota</taxon>
        <taxon>Alphaproteobacteria</taxon>
        <taxon>Rhodobacterales</taxon>
        <taxon>Roseobacteraceae</taxon>
        <taxon>Thalassococcus</taxon>
    </lineage>
</organism>
<proteinExistence type="predicted"/>
<accession>A0ABT4XR36</accession>
<name>A0ABT4XR36_9RHOB</name>
<gene>
    <name evidence="4" type="ORF">PFY00_06160</name>
</gene>
<keyword evidence="1" id="KW-0808">Transferase</keyword>